<dbReference type="GO" id="GO:0003677">
    <property type="term" value="F:DNA binding"/>
    <property type="evidence" value="ECO:0007669"/>
    <property type="project" value="UniProtKB-KW"/>
</dbReference>
<dbReference type="OrthoDB" id="9802039at2"/>
<dbReference type="InterPro" id="IPR009061">
    <property type="entry name" value="DNA-bd_dom_put_sf"/>
</dbReference>
<organism evidence="5 6">
    <name type="scientific">Oceanisphaera psychrotolerans</name>
    <dbReference type="NCBI Taxonomy" id="1414654"/>
    <lineage>
        <taxon>Bacteria</taxon>
        <taxon>Pseudomonadati</taxon>
        <taxon>Pseudomonadota</taxon>
        <taxon>Gammaproteobacteria</taxon>
        <taxon>Aeromonadales</taxon>
        <taxon>Aeromonadaceae</taxon>
        <taxon>Oceanisphaera</taxon>
    </lineage>
</organism>
<keyword evidence="2" id="KW-0238">DNA-binding</keyword>
<keyword evidence="3" id="KW-0804">Transcription</keyword>
<dbReference type="GO" id="GO:0008270">
    <property type="term" value="F:zinc ion binding"/>
    <property type="evidence" value="ECO:0007669"/>
    <property type="project" value="InterPro"/>
</dbReference>
<dbReference type="SUPFAM" id="SSF46955">
    <property type="entry name" value="Putative DNA-binding domain"/>
    <property type="match status" value="1"/>
</dbReference>
<dbReference type="SMART" id="SM00422">
    <property type="entry name" value="HTH_MERR"/>
    <property type="match status" value="1"/>
</dbReference>
<dbReference type="RefSeq" id="WP_071471981.1">
    <property type="nucleotide sequence ID" value="NZ_MDKE01000011.1"/>
</dbReference>
<keyword evidence="1" id="KW-0805">Transcription regulation</keyword>
<evidence type="ECO:0000259" key="4">
    <source>
        <dbReference type="PROSITE" id="PS50937"/>
    </source>
</evidence>
<dbReference type="Gene3D" id="1.10.1660.10">
    <property type="match status" value="1"/>
</dbReference>
<dbReference type="Pfam" id="PF00376">
    <property type="entry name" value="MerR"/>
    <property type="match status" value="1"/>
</dbReference>
<dbReference type="PRINTS" id="PR00040">
    <property type="entry name" value="HTHMERR"/>
</dbReference>
<evidence type="ECO:0000256" key="2">
    <source>
        <dbReference type="ARBA" id="ARBA00023125"/>
    </source>
</evidence>
<proteinExistence type="predicted"/>
<accession>A0A1J4QI72</accession>
<dbReference type="NCBIfam" id="NF007069">
    <property type="entry name" value="PRK09514.1"/>
    <property type="match status" value="1"/>
</dbReference>
<dbReference type="EMBL" id="MDKE01000011">
    <property type="protein sequence ID" value="OIN12206.1"/>
    <property type="molecule type" value="Genomic_DNA"/>
</dbReference>
<dbReference type="PROSITE" id="PS50937">
    <property type="entry name" value="HTH_MERR_2"/>
    <property type="match status" value="1"/>
</dbReference>
<dbReference type="Pfam" id="PF09278">
    <property type="entry name" value="MerR-DNA-bind"/>
    <property type="match status" value="1"/>
</dbReference>
<protein>
    <submittedName>
        <fullName evidence="5">Zinc-responsive transcriptional regulator</fullName>
    </submittedName>
</protein>
<evidence type="ECO:0000256" key="1">
    <source>
        <dbReference type="ARBA" id="ARBA00023015"/>
    </source>
</evidence>
<dbReference type="InterPro" id="IPR011788">
    <property type="entry name" value="ZntR"/>
</dbReference>
<dbReference type="InterPro" id="IPR047057">
    <property type="entry name" value="MerR_fam"/>
</dbReference>
<dbReference type="Proteomes" id="UP000243073">
    <property type="component" value="Unassembled WGS sequence"/>
</dbReference>
<dbReference type="CDD" id="cd04770">
    <property type="entry name" value="HTH_HMRTR"/>
    <property type="match status" value="1"/>
</dbReference>
<dbReference type="InterPro" id="IPR015358">
    <property type="entry name" value="Tscrpt_reg_MerR_DNA-bd"/>
</dbReference>
<evidence type="ECO:0000256" key="3">
    <source>
        <dbReference type="ARBA" id="ARBA00023163"/>
    </source>
</evidence>
<dbReference type="GO" id="GO:0003700">
    <property type="term" value="F:DNA-binding transcription factor activity"/>
    <property type="evidence" value="ECO:0007669"/>
    <property type="project" value="InterPro"/>
</dbReference>
<dbReference type="NCBIfam" id="TIGR02043">
    <property type="entry name" value="ZntR"/>
    <property type="match status" value="1"/>
</dbReference>
<name>A0A1J4QI72_9GAMM</name>
<dbReference type="GO" id="GO:0006351">
    <property type="term" value="P:DNA-templated transcription"/>
    <property type="evidence" value="ECO:0007669"/>
    <property type="project" value="InterPro"/>
</dbReference>
<dbReference type="InterPro" id="IPR000551">
    <property type="entry name" value="MerR-type_HTH_dom"/>
</dbReference>
<dbReference type="AlphaFoldDB" id="A0A1J4QI72"/>
<dbReference type="PANTHER" id="PTHR30204">
    <property type="entry name" value="REDOX-CYCLING DRUG-SENSING TRANSCRIPTIONAL ACTIVATOR SOXR"/>
    <property type="match status" value="1"/>
</dbReference>
<sequence>MFRIGELAKHFGVKADTLRFYEKEGLLTPSLRSPAGYRLYSEEDKRRLHFILRCKRVGFSLKEVEELLSLRVSSCQVSCREVKAVADTKIADVEERIAELERFRDSLQQLSDACCGGLESAEHCSILEALDGKRLTAENNAR</sequence>
<evidence type="ECO:0000313" key="6">
    <source>
        <dbReference type="Proteomes" id="UP000243073"/>
    </source>
</evidence>
<evidence type="ECO:0000313" key="5">
    <source>
        <dbReference type="EMBL" id="OIN12206.1"/>
    </source>
</evidence>
<feature type="domain" description="HTH merR-type" evidence="4">
    <location>
        <begin position="1"/>
        <end position="70"/>
    </location>
</feature>
<keyword evidence="6" id="KW-1185">Reference proteome</keyword>
<dbReference type="STRING" id="1414654.BFR47_00430"/>
<gene>
    <name evidence="5" type="ORF">BFR47_00430</name>
</gene>
<reference evidence="5 6" key="1">
    <citation type="submission" date="2016-07" db="EMBL/GenBank/DDBJ databases">
        <title>Draft Genome Sequence of Oceanisphaera psychrotolerans, isolated from coastal sediment samples.</title>
        <authorList>
            <person name="Zhuo S."/>
            <person name="Ruan Z."/>
        </authorList>
    </citation>
    <scope>NUCLEOTIDE SEQUENCE [LARGE SCALE GENOMIC DNA]</scope>
    <source>
        <strain evidence="5 6">LAM-WHM-ZC</strain>
    </source>
</reference>
<comment type="caution">
    <text evidence="5">The sequence shown here is derived from an EMBL/GenBank/DDBJ whole genome shotgun (WGS) entry which is preliminary data.</text>
</comment>
<dbReference type="PANTHER" id="PTHR30204:SF92">
    <property type="entry name" value="HTH-TYPE TRANSCRIPTIONAL REGULATOR ZNTR"/>
    <property type="match status" value="1"/>
</dbReference>